<dbReference type="AlphaFoldDB" id="A0A1I6MZT6"/>
<dbReference type="InterPro" id="IPR021866">
    <property type="entry name" value="SpoIIAA-like"/>
</dbReference>
<accession>A0A1I6MZT6</accession>
<dbReference type="Proteomes" id="UP000198926">
    <property type="component" value="Unassembled WGS sequence"/>
</dbReference>
<dbReference type="InterPro" id="IPR036513">
    <property type="entry name" value="STAS_dom_sf"/>
</dbReference>
<dbReference type="InterPro" id="IPR038396">
    <property type="entry name" value="SpoIIAA-like_sf"/>
</dbReference>
<protein>
    <submittedName>
        <fullName evidence="1">SpoIIAA-like</fullName>
    </submittedName>
</protein>
<gene>
    <name evidence="1" type="ORF">SAMN05444714_2768</name>
</gene>
<dbReference type="SUPFAM" id="SSF52091">
    <property type="entry name" value="SpoIIaa-like"/>
    <property type="match status" value="1"/>
</dbReference>
<dbReference type="Gene3D" id="3.40.50.10600">
    <property type="entry name" value="SpoIIaa-like domains"/>
    <property type="match status" value="1"/>
</dbReference>
<evidence type="ECO:0000313" key="1">
    <source>
        <dbReference type="EMBL" id="SFS21210.1"/>
    </source>
</evidence>
<dbReference type="RefSeq" id="WP_090209746.1">
    <property type="nucleotide sequence ID" value="NZ_FOZM01000003.1"/>
</dbReference>
<dbReference type="Pfam" id="PF11964">
    <property type="entry name" value="SpoIIAA-like"/>
    <property type="match status" value="1"/>
</dbReference>
<name>A0A1I6MZT6_9RHOB</name>
<sequence>MAQFKQGAVIEIPNSKDDVFAFEVKGDLDTEDSSALASHVNELFDAHPSINMLVDLSAFSGKAESTLLDKDVFTSRLRALGNVERYAVVGAPEAAAKMIKTMDKVIPVKAATFASDQIAEAWAFVGAEPLETED</sequence>
<reference evidence="1 2" key="1">
    <citation type="submission" date="2016-10" db="EMBL/GenBank/DDBJ databases">
        <authorList>
            <person name="de Groot N.N."/>
        </authorList>
    </citation>
    <scope>NUCLEOTIDE SEQUENCE [LARGE SCALE GENOMIC DNA]</scope>
    <source>
        <strain evidence="1 2">DSM 29433</strain>
    </source>
</reference>
<dbReference type="STRING" id="1123755.SAMN05444714_2768"/>
<dbReference type="EMBL" id="FOZM01000003">
    <property type="protein sequence ID" value="SFS21210.1"/>
    <property type="molecule type" value="Genomic_DNA"/>
</dbReference>
<proteinExistence type="predicted"/>
<evidence type="ECO:0000313" key="2">
    <source>
        <dbReference type="Proteomes" id="UP000198926"/>
    </source>
</evidence>
<keyword evidence="2" id="KW-1185">Reference proteome</keyword>
<organism evidence="1 2">
    <name type="scientific">Yoonia litorea</name>
    <dbReference type="NCBI Taxonomy" id="1123755"/>
    <lineage>
        <taxon>Bacteria</taxon>
        <taxon>Pseudomonadati</taxon>
        <taxon>Pseudomonadota</taxon>
        <taxon>Alphaproteobacteria</taxon>
        <taxon>Rhodobacterales</taxon>
        <taxon>Paracoccaceae</taxon>
        <taxon>Yoonia</taxon>
    </lineage>
</organism>
<dbReference type="OrthoDB" id="5457369at2"/>